<dbReference type="InterPro" id="IPR002014">
    <property type="entry name" value="VHS_dom"/>
</dbReference>
<dbReference type="Proteomes" id="UP000674179">
    <property type="component" value="Chromosome 36"/>
</dbReference>
<dbReference type="GO" id="GO:0035091">
    <property type="term" value="F:phosphatidylinositol binding"/>
    <property type="evidence" value="ECO:0007669"/>
    <property type="project" value="InterPro"/>
</dbReference>
<accession>A0A836FN67</accession>
<evidence type="ECO:0000313" key="4">
    <source>
        <dbReference type="Proteomes" id="UP000674179"/>
    </source>
</evidence>
<dbReference type="SUPFAM" id="SSF48464">
    <property type="entry name" value="ENTH/VHS domain"/>
    <property type="match status" value="1"/>
</dbReference>
<dbReference type="AlphaFoldDB" id="A0A836FN67"/>
<name>A0A836FN67_LEIEN</name>
<evidence type="ECO:0000313" key="3">
    <source>
        <dbReference type="EMBL" id="KAG5465837.1"/>
    </source>
</evidence>
<dbReference type="CDD" id="cd03561">
    <property type="entry name" value="VHS"/>
    <property type="match status" value="1"/>
</dbReference>
<dbReference type="InterPro" id="IPR044836">
    <property type="entry name" value="TOL_plant"/>
</dbReference>
<dbReference type="KEGG" id="lenr:94167843"/>
<dbReference type="Pfam" id="PF00790">
    <property type="entry name" value="VHS"/>
    <property type="match status" value="1"/>
</dbReference>
<organism evidence="3 4">
    <name type="scientific">Leishmania enriettii</name>
    <dbReference type="NCBI Taxonomy" id="5663"/>
    <lineage>
        <taxon>Eukaryota</taxon>
        <taxon>Discoba</taxon>
        <taxon>Euglenozoa</taxon>
        <taxon>Kinetoplastea</taxon>
        <taxon>Metakinetoplastina</taxon>
        <taxon>Trypanosomatida</taxon>
        <taxon>Trypanosomatidae</taxon>
        <taxon>Leishmaniinae</taxon>
        <taxon>Leishmania</taxon>
    </lineage>
</organism>
<proteinExistence type="predicted"/>
<feature type="compositionally biased region" description="Basic and acidic residues" evidence="1">
    <location>
        <begin position="183"/>
        <end position="194"/>
    </location>
</feature>
<dbReference type="PROSITE" id="PS50179">
    <property type="entry name" value="VHS"/>
    <property type="match status" value="1"/>
</dbReference>
<dbReference type="GO" id="GO:0043328">
    <property type="term" value="P:protein transport to vacuole involved in ubiquitin-dependent protein catabolic process via the multivesicular body sorting pathway"/>
    <property type="evidence" value="ECO:0007669"/>
    <property type="project" value="InterPro"/>
</dbReference>
<feature type="region of interest" description="Disordered" evidence="1">
    <location>
        <begin position="400"/>
        <end position="429"/>
    </location>
</feature>
<dbReference type="RefSeq" id="XP_067688436.1">
    <property type="nucleotide sequence ID" value="XM_067832333.1"/>
</dbReference>
<feature type="region of interest" description="Disordered" evidence="1">
    <location>
        <begin position="310"/>
        <end position="361"/>
    </location>
</feature>
<reference evidence="3 4" key="1">
    <citation type="submission" date="2021-02" db="EMBL/GenBank/DDBJ databases">
        <title>Leishmania (Mundinia) enrietti genome sequencing and assembly.</title>
        <authorList>
            <person name="Almutairi H."/>
            <person name="Gatherer D."/>
        </authorList>
    </citation>
    <scope>NUCLEOTIDE SEQUENCE [LARGE SCALE GENOMIC DNA]</scope>
    <source>
        <strain evidence="3">CUR178</strain>
    </source>
</reference>
<feature type="compositionally biased region" description="Low complexity" evidence="1">
    <location>
        <begin position="314"/>
        <end position="323"/>
    </location>
</feature>
<gene>
    <name evidence="3" type="ORF">CUR178_00551</name>
</gene>
<comment type="caution">
    <text evidence="3">The sequence shown here is derived from an EMBL/GenBank/DDBJ whole genome shotgun (WGS) entry which is preliminary data.</text>
</comment>
<dbReference type="GeneID" id="94167843"/>
<protein>
    <recommendedName>
        <fullName evidence="2">VHS domain-containing protein</fullName>
    </recommendedName>
</protein>
<dbReference type="Gene3D" id="1.25.40.90">
    <property type="match status" value="1"/>
</dbReference>
<keyword evidence="4" id="KW-1185">Reference proteome</keyword>
<evidence type="ECO:0000259" key="2">
    <source>
        <dbReference type="PROSITE" id="PS50179"/>
    </source>
</evidence>
<dbReference type="InterPro" id="IPR008942">
    <property type="entry name" value="ENTH_VHS"/>
</dbReference>
<dbReference type="GO" id="GO:0043130">
    <property type="term" value="F:ubiquitin binding"/>
    <property type="evidence" value="ECO:0007669"/>
    <property type="project" value="InterPro"/>
</dbReference>
<feature type="compositionally biased region" description="Polar residues" evidence="1">
    <location>
        <begin position="400"/>
        <end position="416"/>
    </location>
</feature>
<dbReference type="PANTHER" id="PTHR45898">
    <property type="entry name" value="TOM1-LIKE PROTEIN"/>
    <property type="match status" value="1"/>
</dbReference>
<feature type="region of interest" description="Disordered" evidence="1">
    <location>
        <begin position="468"/>
        <end position="504"/>
    </location>
</feature>
<sequence>MVQLSLIEEIKDRASRLIPTPYMEIVEECTAPHLLIPTYEHVKFLCETVNRKPEAIVDVVRALRRRIADPDVAVKHLTVQLLESMIKNSSTSFHVEMASQKGLLRDLVAVACMRPTTGRAMQAKEAALLLTLNLSIWFRGHPAEESYILTTLADDVRSQMGPNCFEGLEPERNAHVKVQANTSDRHREQSEKRAGAAPGNRAVRLHGHRRDKRNIVDAIPIDFPTTERIAAMLDACMTFSEYVSNAEMNPEVQLREDEVVQSYLSRVREDHVYATILLSSNLQLDRDILQTVTESQSSVLKKVEKLMTRPRVDTTPATQQPLLPAQPPTLVRTADDTEQRSGDFPPFQATAMPPRATPPRAEVASGNAEVASSSPVKVITPTAAAAPSVEDLFGYTQPVPQATASLPSPPESSTIESVPAPVPSTAPPREETATAAGLAVGDFAADMSAPFNATAPPSLTRAEAIEEADAEAEAKPVQPLPAVPESATDVDAAHSPITTATIPPKDYDEFDAFLEGRTGI</sequence>
<evidence type="ECO:0000256" key="1">
    <source>
        <dbReference type="SAM" id="MobiDB-lite"/>
    </source>
</evidence>
<feature type="region of interest" description="Disordered" evidence="1">
    <location>
        <begin position="180"/>
        <end position="200"/>
    </location>
</feature>
<feature type="domain" description="VHS" evidence="2">
    <location>
        <begin position="29"/>
        <end position="101"/>
    </location>
</feature>
<dbReference type="OrthoDB" id="957735at2759"/>
<feature type="compositionally biased region" description="Low complexity" evidence="1">
    <location>
        <begin position="349"/>
        <end position="361"/>
    </location>
</feature>
<dbReference type="EMBL" id="JAFHKP010000036">
    <property type="protein sequence ID" value="KAG5465837.1"/>
    <property type="molecule type" value="Genomic_DNA"/>
</dbReference>
<dbReference type="PANTHER" id="PTHR45898:SF4">
    <property type="entry name" value="TARGET OF MYB PROTEIN 1"/>
    <property type="match status" value="1"/>
</dbReference>